<dbReference type="SUPFAM" id="SSF46785">
    <property type="entry name" value="Winged helix' DNA-binding domain"/>
    <property type="match status" value="1"/>
</dbReference>
<gene>
    <name evidence="5" type="ORF">GA0070558_111122</name>
</gene>
<evidence type="ECO:0000313" key="5">
    <source>
        <dbReference type="EMBL" id="SCE87898.1"/>
    </source>
</evidence>
<dbReference type="Pfam" id="PF00392">
    <property type="entry name" value="GntR"/>
    <property type="match status" value="1"/>
</dbReference>
<dbReference type="RefSeq" id="WP_074476677.1">
    <property type="nucleotide sequence ID" value="NZ_FMCW01000011.1"/>
</dbReference>
<keyword evidence="3" id="KW-0804">Transcription</keyword>
<dbReference type="PANTHER" id="PTHR44846">
    <property type="entry name" value="MANNOSYL-D-GLYCERATE TRANSPORT/METABOLISM SYSTEM REPRESSOR MNGR-RELATED"/>
    <property type="match status" value="1"/>
</dbReference>
<protein>
    <submittedName>
        <fullName evidence="5">Regulatory protein, gntR family</fullName>
    </submittedName>
</protein>
<organism evidence="5 6">
    <name type="scientific">Micromonospora haikouensis</name>
    <dbReference type="NCBI Taxonomy" id="686309"/>
    <lineage>
        <taxon>Bacteria</taxon>
        <taxon>Bacillati</taxon>
        <taxon>Actinomycetota</taxon>
        <taxon>Actinomycetes</taxon>
        <taxon>Micromonosporales</taxon>
        <taxon>Micromonosporaceae</taxon>
        <taxon>Micromonospora</taxon>
    </lineage>
</organism>
<sequence>MNTPKYEQVASAIREQIRTGHLKPGDQIPTTQGLIEQYSVSYGSIRTALLILKAEGLIEGRQGEGVFVRERDGQ</sequence>
<dbReference type="SMART" id="SM00345">
    <property type="entry name" value="HTH_GNTR"/>
    <property type="match status" value="1"/>
</dbReference>
<evidence type="ECO:0000256" key="1">
    <source>
        <dbReference type="ARBA" id="ARBA00023015"/>
    </source>
</evidence>
<keyword evidence="2" id="KW-0238">DNA-binding</keyword>
<dbReference type="PROSITE" id="PS50949">
    <property type="entry name" value="HTH_GNTR"/>
    <property type="match status" value="1"/>
</dbReference>
<dbReference type="GO" id="GO:0003677">
    <property type="term" value="F:DNA binding"/>
    <property type="evidence" value="ECO:0007669"/>
    <property type="project" value="UniProtKB-KW"/>
</dbReference>
<accession>A0A1C4VVB7</accession>
<evidence type="ECO:0000259" key="4">
    <source>
        <dbReference type="PROSITE" id="PS50949"/>
    </source>
</evidence>
<feature type="domain" description="HTH gntR-type" evidence="4">
    <location>
        <begin position="3"/>
        <end position="71"/>
    </location>
</feature>
<dbReference type="CDD" id="cd07377">
    <property type="entry name" value="WHTH_GntR"/>
    <property type="match status" value="1"/>
</dbReference>
<dbReference type="Proteomes" id="UP000199375">
    <property type="component" value="Unassembled WGS sequence"/>
</dbReference>
<proteinExistence type="predicted"/>
<dbReference type="InterPro" id="IPR036388">
    <property type="entry name" value="WH-like_DNA-bd_sf"/>
</dbReference>
<dbReference type="GO" id="GO:0003700">
    <property type="term" value="F:DNA-binding transcription factor activity"/>
    <property type="evidence" value="ECO:0007669"/>
    <property type="project" value="InterPro"/>
</dbReference>
<evidence type="ECO:0000256" key="2">
    <source>
        <dbReference type="ARBA" id="ARBA00023125"/>
    </source>
</evidence>
<reference evidence="5 6" key="1">
    <citation type="submission" date="2016-06" db="EMBL/GenBank/DDBJ databases">
        <authorList>
            <person name="Kjaerup R.B."/>
            <person name="Dalgaard T.S."/>
            <person name="Juul-Madsen H.R."/>
        </authorList>
    </citation>
    <scope>NUCLEOTIDE SEQUENCE [LARGE SCALE GENOMIC DNA]</scope>
    <source>
        <strain evidence="5 6">DSM 45626</strain>
    </source>
</reference>
<keyword evidence="1" id="KW-0805">Transcription regulation</keyword>
<dbReference type="Gene3D" id="1.10.10.10">
    <property type="entry name" value="Winged helix-like DNA-binding domain superfamily/Winged helix DNA-binding domain"/>
    <property type="match status" value="1"/>
</dbReference>
<dbReference type="InterPro" id="IPR036390">
    <property type="entry name" value="WH_DNA-bd_sf"/>
</dbReference>
<dbReference type="AlphaFoldDB" id="A0A1C4VVB7"/>
<dbReference type="EMBL" id="FMCW01000011">
    <property type="protein sequence ID" value="SCE87898.1"/>
    <property type="molecule type" value="Genomic_DNA"/>
</dbReference>
<evidence type="ECO:0000313" key="6">
    <source>
        <dbReference type="Proteomes" id="UP000199375"/>
    </source>
</evidence>
<name>A0A1C4VVB7_9ACTN</name>
<dbReference type="InterPro" id="IPR050679">
    <property type="entry name" value="Bact_HTH_transcr_reg"/>
</dbReference>
<evidence type="ECO:0000256" key="3">
    <source>
        <dbReference type="ARBA" id="ARBA00023163"/>
    </source>
</evidence>
<dbReference type="PANTHER" id="PTHR44846:SF17">
    <property type="entry name" value="GNTR-FAMILY TRANSCRIPTIONAL REGULATOR"/>
    <property type="match status" value="1"/>
</dbReference>
<dbReference type="GO" id="GO:0045892">
    <property type="term" value="P:negative regulation of DNA-templated transcription"/>
    <property type="evidence" value="ECO:0007669"/>
    <property type="project" value="TreeGrafter"/>
</dbReference>
<dbReference type="InterPro" id="IPR000524">
    <property type="entry name" value="Tscrpt_reg_HTH_GntR"/>
</dbReference>